<feature type="region of interest" description="SAW" evidence="3">
    <location>
        <begin position="515"/>
        <end position="593"/>
    </location>
</feature>
<dbReference type="EMBL" id="JAXIOK010000021">
    <property type="protein sequence ID" value="KAK4745413.1"/>
    <property type="molecule type" value="Genomic_DNA"/>
</dbReference>
<evidence type="ECO:0000313" key="6">
    <source>
        <dbReference type="EMBL" id="KAK4745413.1"/>
    </source>
</evidence>
<sequence length="593" mass="64303">MSSGFGRDSPEIYSAAGGIRPGSATTAPLQQPYRAQQQQFQGIFLDPSESQSAQQPTTQPLSLIGKRTLSQFQQKQAIGSLLRSVRIRPYLQRSPLDFSGALSAQRYGVPLLQQLRPQPIYPINGAVDLTNSAPQPVPMNIVTETENKMKNRLQELERELLDDDDDGDATSVVTNANSEWSEAIQSLISLSYNPIASSSPSSSSSSSSPSSSISVPSPAAIISKQSLVEAATAIYDGRNDVAAEILSRLASASNPRGTSEQKLLDYLLSALKARVFPAENVPPVIELFSIDHAASTQLLYELSPCFKLGFMAANFAILEAAAEHPVVHKLHVVDFDIGKGGQYLNLLHALSMRQAVMPTAVRITAVSNADVKEEWLKVVGNTLSQVATKVGLGFEFIVVNQRPSELTRESLGCGPNEALVVNFAFKLYRIPDESVCTENPRDELLRRARSLDPRVVTLVEQEMNANTAPFLARVNETLGFYGALLESIESTVARDGSDRAMVEEGLSRRLANSVACEGRDRIERCEAFGKWRARMGMAGFRQRPLGSQVVESLMARLSSGSTVNPGFTVKEEAGGGVGFGWLGRTLTVASAWR</sequence>
<evidence type="ECO:0008006" key="8">
    <source>
        <dbReference type="Google" id="ProtNLM"/>
    </source>
</evidence>
<reference evidence="6 7" key="1">
    <citation type="journal article" date="2023" name="Hortic Res">
        <title>Pangenome of water caltrop reveals structural variations and asymmetric subgenome divergence after allopolyploidization.</title>
        <authorList>
            <person name="Zhang X."/>
            <person name="Chen Y."/>
            <person name="Wang L."/>
            <person name="Yuan Y."/>
            <person name="Fang M."/>
            <person name="Shi L."/>
            <person name="Lu R."/>
            <person name="Comes H.P."/>
            <person name="Ma Y."/>
            <person name="Chen Y."/>
            <person name="Huang G."/>
            <person name="Zhou Y."/>
            <person name="Zheng Z."/>
            <person name="Qiu Y."/>
        </authorList>
    </citation>
    <scope>NUCLEOTIDE SEQUENCE [LARGE SCALE GENOMIC DNA]</scope>
    <source>
        <tissue evidence="6">Roots</tissue>
    </source>
</reference>
<dbReference type="PROSITE" id="PS50985">
    <property type="entry name" value="GRAS"/>
    <property type="match status" value="1"/>
</dbReference>
<feature type="coiled-coil region" evidence="4">
    <location>
        <begin position="139"/>
        <end position="166"/>
    </location>
</feature>
<keyword evidence="1" id="KW-0805">Transcription regulation</keyword>
<keyword evidence="4" id="KW-0175">Coiled coil</keyword>
<dbReference type="Pfam" id="PF03514">
    <property type="entry name" value="GRAS"/>
    <property type="match status" value="1"/>
</dbReference>
<comment type="caution">
    <text evidence="3">Lacks conserved residue(s) required for the propagation of feature annotation.</text>
</comment>
<comment type="caution">
    <text evidence="6">The sequence shown here is derived from an EMBL/GenBank/DDBJ whole genome shotgun (WGS) entry which is preliminary data.</text>
</comment>
<evidence type="ECO:0000256" key="1">
    <source>
        <dbReference type="ARBA" id="ARBA00023015"/>
    </source>
</evidence>
<feature type="region of interest" description="Leucine repeat II (LRII)" evidence="3">
    <location>
        <begin position="378"/>
        <end position="410"/>
    </location>
</feature>
<feature type="region of interest" description="Disordered" evidence="5">
    <location>
        <begin position="1"/>
        <end position="40"/>
    </location>
</feature>
<feature type="compositionally biased region" description="Low complexity" evidence="5">
    <location>
        <begin position="30"/>
        <end position="40"/>
    </location>
</feature>
<dbReference type="AlphaFoldDB" id="A0AAN7GR81"/>
<comment type="similarity">
    <text evidence="3">Belongs to the GRAS family.</text>
</comment>
<dbReference type="PANTHER" id="PTHR31636">
    <property type="entry name" value="OSJNBA0084A10.13 PROTEIN-RELATED"/>
    <property type="match status" value="1"/>
</dbReference>
<keyword evidence="7" id="KW-1185">Reference proteome</keyword>
<evidence type="ECO:0000256" key="2">
    <source>
        <dbReference type="ARBA" id="ARBA00023163"/>
    </source>
</evidence>
<accession>A0AAN7GR81</accession>
<dbReference type="Proteomes" id="UP001345219">
    <property type="component" value="Chromosome 10"/>
</dbReference>
<keyword evidence="2" id="KW-0804">Transcription</keyword>
<name>A0AAN7GR81_9MYRT</name>
<dbReference type="InterPro" id="IPR005202">
    <property type="entry name" value="TF_GRAS"/>
</dbReference>
<evidence type="ECO:0000256" key="4">
    <source>
        <dbReference type="SAM" id="Coils"/>
    </source>
</evidence>
<evidence type="ECO:0000256" key="5">
    <source>
        <dbReference type="SAM" id="MobiDB-lite"/>
    </source>
</evidence>
<organism evidence="6 7">
    <name type="scientific">Trapa incisa</name>
    <dbReference type="NCBI Taxonomy" id="236973"/>
    <lineage>
        <taxon>Eukaryota</taxon>
        <taxon>Viridiplantae</taxon>
        <taxon>Streptophyta</taxon>
        <taxon>Embryophyta</taxon>
        <taxon>Tracheophyta</taxon>
        <taxon>Spermatophyta</taxon>
        <taxon>Magnoliopsida</taxon>
        <taxon>eudicotyledons</taxon>
        <taxon>Gunneridae</taxon>
        <taxon>Pentapetalae</taxon>
        <taxon>rosids</taxon>
        <taxon>malvids</taxon>
        <taxon>Myrtales</taxon>
        <taxon>Lythraceae</taxon>
        <taxon>Trapa</taxon>
    </lineage>
</organism>
<evidence type="ECO:0000313" key="7">
    <source>
        <dbReference type="Proteomes" id="UP001345219"/>
    </source>
</evidence>
<feature type="short sequence motif" description="VHIID" evidence="3">
    <location>
        <begin position="330"/>
        <end position="334"/>
    </location>
</feature>
<gene>
    <name evidence="6" type="ORF">SAY87_011725</name>
</gene>
<evidence type="ECO:0000256" key="3">
    <source>
        <dbReference type="PROSITE-ProRule" id="PRU01191"/>
    </source>
</evidence>
<protein>
    <recommendedName>
        <fullName evidence="8">Scarecrow-like protein 8</fullName>
    </recommendedName>
</protein>
<proteinExistence type="inferred from homology"/>